<evidence type="ECO:0000313" key="3">
    <source>
        <dbReference type="EMBL" id="KAI9270434.1"/>
    </source>
</evidence>
<feature type="compositionally biased region" description="Polar residues" evidence="2">
    <location>
        <begin position="812"/>
        <end position="829"/>
    </location>
</feature>
<sequence length="866" mass="100485">MLSVGDAESFKLCKDTVYQIINKLDVDLIKYNNQRRKEDRAEIQVDYTYIGLVDNFCYDLRVGRRIENAELLENGLEPLMKRVTHAARIWDKVRPGSSVPYIVHLRLTDEAKFLGNLVIVDLLQPEFQKPIVIKPACSIYYSFTQLRKVIVQAVNTHDFSKPFSLDLNSCVLTKLLAEYLVGLGRTIVIMHLNESLYYNIEETLHALRFGQFLQTIQCCTVANKPDIRVEYYRRYLYDAIYQRETEKLEHQQCKENLKSQEEEFIRVTKQLNLQKQRIEKLVVECSNLEQQLSSLNYGRNHHHNQEEKSDKHDIIIVKQEEKDNAGDVPKIDRHGFEQINDLHIISNIIPDTATNEQEETSSPKTPPLSPPTNLEAAWSRYLTSKAAYQALVYEEQLRVLKIELIALMNERNILQSTVLKQKHQSTQQAESSPGHERDATNSKKNKSLKEQEKAKNAPNIRHVVVVGPEEYIDNDTREEDSVFQPTLQSGNNIGLNFEETQQVCDEMNRAFTENIQKHEKKEQHYQLTNLQLKAQLDEAVREAKQYKEWFLEKQEMQKKLEEYDEQSRKVNNEVTILKSQLLQCNREITKYKEQAAMAETRWNEERKLYQQKTDRMQAEYDQLHGYIERLHRYMAEAEGNGSSDKKERHQQDQSKISTQKEQEERNVYTSANIIVLENQQQEQQHDSGEQCIFALKRDDQGQLMYDTDDGEDIIMQSVTSVLLDNEDSFIKEQQPHHSPPTSTTNTPKIYKRTKILAHSQEDHDGYTAKEMADSSSSNQKGGPIDLPERTTNLTATAAITKSMKGSRRRLSDTSSNQTVALQKQSNDHNLANDDDQHIEKNIRQPLKVISENVQGSKKKRKVASKK</sequence>
<keyword evidence="4" id="KW-1185">Reference proteome</keyword>
<dbReference type="InterPro" id="IPR027417">
    <property type="entry name" value="P-loop_NTPase"/>
</dbReference>
<feature type="region of interest" description="Disordered" evidence="2">
    <location>
        <begin position="637"/>
        <end position="664"/>
    </location>
</feature>
<feature type="compositionally biased region" description="Basic and acidic residues" evidence="2">
    <location>
        <begin position="433"/>
        <end position="455"/>
    </location>
</feature>
<reference evidence="3" key="2">
    <citation type="submission" date="2023-02" db="EMBL/GenBank/DDBJ databases">
        <authorList>
            <consortium name="DOE Joint Genome Institute"/>
            <person name="Mondo S.J."/>
            <person name="Chang Y."/>
            <person name="Wang Y."/>
            <person name="Ahrendt S."/>
            <person name="Andreopoulos W."/>
            <person name="Barry K."/>
            <person name="Beard J."/>
            <person name="Benny G.L."/>
            <person name="Blankenship S."/>
            <person name="Bonito G."/>
            <person name="Cuomo C."/>
            <person name="Desiro A."/>
            <person name="Gervers K.A."/>
            <person name="Hundley H."/>
            <person name="Kuo A."/>
            <person name="LaButti K."/>
            <person name="Lang B.F."/>
            <person name="Lipzen A."/>
            <person name="O'Donnell K."/>
            <person name="Pangilinan J."/>
            <person name="Reynolds N."/>
            <person name="Sandor L."/>
            <person name="Smith M.W."/>
            <person name="Tsang A."/>
            <person name="Grigoriev I.V."/>
            <person name="Stajich J.E."/>
            <person name="Spatafora J.W."/>
        </authorList>
    </citation>
    <scope>NUCLEOTIDE SEQUENCE</scope>
    <source>
        <strain evidence="3">RSA 2281</strain>
    </source>
</reference>
<feature type="compositionally biased region" description="Polar residues" evidence="2">
    <location>
        <begin position="789"/>
        <end position="799"/>
    </location>
</feature>
<keyword evidence="1" id="KW-0175">Coiled coil</keyword>
<proteinExistence type="predicted"/>
<dbReference type="SUPFAM" id="SSF52540">
    <property type="entry name" value="P-loop containing nucleoside triphosphate hydrolases"/>
    <property type="match status" value="1"/>
</dbReference>
<protein>
    <submittedName>
        <fullName evidence="3">Uncharacterized protein</fullName>
    </submittedName>
</protein>
<organism evidence="3 4">
    <name type="scientific">Phascolomyces articulosus</name>
    <dbReference type="NCBI Taxonomy" id="60185"/>
    <lineage>
        <taxon>Eukaryota</taxon>
        <taxon>Fungi</taxon>
        <taxon>Fungi incertae sedis</taxon>
        <taxon>Mucoromycota</taxon>
        <taxon>Mucoromycotina</taxon>
        <taxon>Mucoromycetes</taxon>
        <taxon>Mucorales</taxon>
        <taxon>Lichtheimiaceae</taxon>
        <taxon>Phascolomyces</taxon>
    </lineage>
</organism>
<gene>
    <name evidence="3" type="ORF">BDA99DRAFT_320297</name>
</gene>
<accession>A0AAD5PGQ8</accession>
<feature type="compositionally biased region" description="Basic and acidic residues" evidence="2">
    <location>
        <begin position="643"/>
        <end position="664"/>
    </location>
</feature>
<name>A0AAD5PGQ8_9FUNG</name>
<feature type="compositionally biased region" description="Polar residues" evidence="2">
    <location>
        <begin position="419"/>
        <end position="431"/>
    </location>
</feature>
<feature type="region of interest" description="Disordered" evidence="2">
    <location>
        <begin position="419"/>
        <end position="460"/>
    </location>
</feature>
<dbReference type="AlphaFoldDB" id="A0AAD5PGQ8"/>
<evidence type="ECO:0000256" key="2">
    <source>
        <dbReference type="SAM" id="MobiDB-lite"/>
    </source>
</evidence>
<evidence type="ECO:0000313" key="4">
    <source>
        <dbReference type="Proteomes" id="UP001209540"/>
    </source>
</evidence>
<feature type="coiled-coil region" evidence="1">
    <location>
        <begin position="546"/>
        <end position="601"/>
    </location>
</feature>
<dbReference type="EMBL" id="JAIXMP010000007">
    <property type="protein sequence ID" value="KAI9270434.1"/>
    <property type="molecule type" value="Genomic_DNA"/>
</dbReference>
<feature type="compositionally biased region" description="Basic and acidic residues" evidence="2">
    <location>
        <begin position="830"/>
        <end position="842"/>
    </location>
</feature>
<dbReference type="Gene3D" id="1.20.58.1980">
    <property type="match status" value="1"/>
</dbReference>
<reference evidence="3" key="1">
    <citation type="journal article" date="2022" name="IScience">
        <title>Evolution of zygomycete secretomes and the origins of terrestrial fungal ecologies.</title>
        <authorList>
            <person name="Chang Y."/>
            <person name="Wang Y."/>
            <person name="Mondo S."/>
            <person name="Ahrendt S."/>
            <person name="Andreopoulos W."/>
            <person name="Barry K."/>
            <person name="Beard J."/>
            <person name="Benny G.L."/>
            <person name="Blankenship S."/>
            <person name="Bonito G."/>
            <person name="Cuomo C."/>
            <person name="Desiro A."/>
            <person name="Gervers K.A."/>
            <person name="Hundley H."/>
            <person name="Kuo A."/>
            <person name="LaButti K."/>
            <person name="Lang B.F."/>
            <person name="Lipzen A."/>
            <person name="O'Donnell K."/>
            <person name="Pangilinan J."/>
            <person name="Reynolds N."/>
            <person name="Sandor L."/>
            <person name="Smith M.E."/>
            <person name="Tsang A."/>
            <person name="Grigoriev I.V."/>
            <person name="Stajich J.E."/>
            <person name="Spatafora J.W."/>
        </authorList>
    </citation>
    <scope>NUCLEOTIDE SEQUENCE</scope>
    <source>
        <strain evidence="3">RSA 2281</strain>
    </source>
</reference>
<dbReference type="Proteomes" id="UP001209540">
    <property type="component" value="Unassembled WGS sequence"/>
</dbReference>
<evidence type="ECO:0000256" key="1">
    <source>
        <dbReference type="SAM" id="Coils"/>
    </source>
</evidence>
<feature type="compositionally biased region" description="Basic residues" evidence="2">
    <location>
        <begin position="856"/>
        <end position="866"/>
    </location>
</feature>
<comment type="caution">
    <text evidence="3">The sequence shown here is derived from an EMBL/GenBank/DDBJ whole genome shotgun (WGS) entry which is preliminary data.</text>
</comment>
<feature type="region of interest" description="Disordered" evidence="2">
    <location>
        <begin position="766"/>
        <end position="866"/>
    </location>
</feature>
<feature type="coiled-coil region" evidence="1">
    <location>
        <begin position="243"/>
        <end position="291"/>
    </location>
</feature>